<evidence type="ECO:0000313" key="3">
    <source>
        <dbReference type="EMBL" id="HJE97102.1"/>
    </source>
</evidence>
<name>A0A921K0M2_9LACO</name>
<evidence type="ECO:0000313" key="4">
    <source>
        <dbReference type="Proteomes" id="UP000707535"/>
    </source>
</evidence>
<dbReference type="EMBL" id="DYXG01000056">
    <property type="protein sequence ID" value="HJE97102.1"/>
    <property type="molecule type" value="Genomic_DNA"/>
</dbReference>
<keyword evidence="2" id="KW-0812">Transmembrane</keyword>
<evidence type="ECO:0000256" key="1">
    <source>
        <dbReference type="SAM" id="MobiDB-lite"/>
    </source>
</evidence>
<evidence type="ECO:0000256" key="2">
    <source>
        <dbReference type="SAM" id="Phobius"/>
    </source>
</evidence>
<protein>
    <submittedName>
        <fullName evidence="3">Uncharacterized protein</fullName>
    </submittedName>
</protein>
<reference evidence="3" key="2">
    <citation type="submission" date="2021-09" db="EMBL/GenBank/DDBJ databases">
        <authorList>
            <person name="Gilroy R."/>
        </authorList>
    </citation>
    <scope>NUCLEOTIDE SEQUENCE</scope>
    <source>
        <strain evidence="3">CHK174-6876</strain>
    </source>
</reference>
<dbReference type="Proteomes" id="UP000707535">
    <property type="component" value="Unassembled WGS sequence"/>
</dbReference>
<keyword evidence="2" id="KW-0472">Membrane</keyword>
<feature type="compositionally biased region" description="Basic and acidic residues" evidence="1">
    <location>
        <begin position="1"/>
        <end position="14"/>
    </location>
</feature>
<reference evidence="3" key="1">
    <citation type="journal article" date="2021" name="PeerJ">
        <title>Extensive microbial diversity within the chicken gut microbiome revealed by metagenomics and culture.</title>
        <authorList>
            <person name="Gilroy R."/>
            <person name="Ravi A."/>
            <person name="Getino M."/>
            <person name="Pursley I."/>
            <person name="Horton D.L."/>
            <person name="Alikhan N.F."/>
            <person name="Baker D."/>
            <person name="Gharbi K."/>
            <person name="Hall N."/>
            <person name="Watson M."/>
            <person name="Adriaenssens E.M."/>
            <person name="Foster-Nyarko E."/>
            <person name="Jarju S."/>
            <person name="Secka A."/>
            <person name="Antonio M."/>
            <person name="Oren A."/>
            <person name="Chaudhuri R.R."/>
            <person name="La Ragione R."/>
            <person name="Hildebrand F."/>
            <person name="Pallen M.J."/>
        </authorList>
    </citation>
    <scope>NUCLEOTIDE SEQUENCE</scope>
    <source>
        <strain evidence="3">CHK174-6876</strain>
    </source>
</reference>
<dbReference type="AlphaFoldDB" id="A0A921K0M2"/>
<comment type="caution">
    <text evidence="3">The sequence shown here is derived from an EMBL/GenBank/DDBJ whole genome shotgun (WGS) entry which is preliminary data.</text>
</comment>
<feature type="region of interest" description="Disordered" evidence="1">
    <location>
        <begin position="1"/>
        <end position="20"/>
    </location>
</feature>
<gene>
    <name evidence="3" type="ORF">K8V00_05725</name>
</gene>
<feature type="transmembrane region" description="Helical" evidence="2">
    <location>
        <begin position="46"/>
        <end position="65"/>
    </location>
</feature>
<sequence length="98" mass="11565">MKDKEKKGITKETPDYSTMTEEEIEAYEDKEIEEELKKGPTKKEKIFSLTLFLVLLIGGIVIYHPHVLTDVYYAYEMTRLFFLGVWRAISAFFMDLFL</sequence>
<organism evidence="3 4">
    <name type="scientific">Ligilactobacillus acidipiscis</name>
    <dbReference type="NCBI Taxonomy" id="89059"/>
    <lineage>
        <taxon>Bacteria</taxon>
        <taxon>Bacillati</taxon>
        <taxon>Bacillota</taxon>
        <taxon>Bacilli</taxon>
        <taxon>Lactobacillales</taxon>
        <taxon>Lactobacillaceae</taxon>
        <taxon>Ligilactobacillus</taxon>
    </lineage>
</organism>
<proteinExistence type="predicted"/>
<keyword evidence="2" id="KW-1133">Transmembrane helix</keyword>
<accession>A0A921K0M2</accession>